<evidence type="ECO:0000313" key="8">
    <source>
        <dbReference type="EMBL" id="TRM64977.1"/>
    </source>
</evidence>
<comment type="subcellular location">
    <subcellularLocation>
        <location evidence="1">Nucleus</location>
    </subcellularLocation>
</comment>
<evidence type="ECO:0000256" key="3">
    <source>
        <dbReference type="ARBA" id="ARBA00023242"/>
    </source>
</evidence>
<dbReference type="GO" id="GO:0030619">
    <property type="term" value="F:U1 snRNA binding"/>
    <property type="evidence" value="ECO:0007669"/>
    <property type="project" value="InterPro"/>
</dbReference>
<feature type="compositionally biased region" description="Gly residues" evidence="6">
    <location>
        <begin position="231"/>
        <end position="241"/>
    </location>
</feature>
<dbReference type="GO" id="GO:0071004">
    <property type="term" value="C:U2-type prespliceosome"/>
    <property type="evidence" value="ECO:0007669"/>
    <property type="project" value="TreeGrafter"/>
</dbReference>
<evidence type="ECO:0000259" key="7">
    <source>
        <dbReference type="PROSITE" id="PS50102"/>
    </source>
</evidence>
<evidence type="ECO:0000256" key="4">
    <source>
        <dbReference type="ARBA" id="ARBA00023274"/>
    </source>
</evidence>
<proteinExistence type="predicted"/>
<evidence type="ECO:0000256" key="2">
    <source>
        <dbReference type="ARBA" id="ARBA00022884"/>
    </source>
</evidence>
<dbReference type="InterPro" id="IPR000504">
    <property type="entry name" value="RRM_dom"/>
</dbReference>
<dbReference type="Pfam" id="PF12220">
    <property type="entry name" value="U1snRNP70_N"/>
    <property type="match status" value="1"/>
</dbReference>
<feature type="compositionally biased region" description="Gly residues" evidence="6">
    <location>
        <begin position="248"/>
        <end position="266"/>
    </location>
</feature>
<dbReference type="STRING" id="97359.A0A550CJM9"/>
<dbReference type="GO" id="GO:0071011">
    <property type="term" value="C:precatalytic spliceosome"/>
    <property type="evidence" value="ECO:0007669"/>
    <property type="project" value="TreeGrafter"/>
</dbReference>
<keyword evidence="4" id="KW-0687">Ribonucleoprotein</keyword>
<dbReference type="PANTHER" id="PTHR13952">
    <property type="entry name" value="U1 SMALL NUCLEAR RIBONUCLEOPROTEIN 70 KD"/>
    <property type="match status" value="1"/>
</dbReference>
<dbReference type="FunFam" id="3.30.70.330:FF:000132">
    <property type="entry name" value="Small nuclear ribonucleoprotein U11/U12 subunit 35"/>
    <property type="match status" value="1"/>
</dbReference>
<keyword evidence="3" id="KW-0539">Nucleus</keyword>
<feature type="domain" description="RRM" evidence="7">
    <location>
        <begin position="114"/>
        <end position="191"/>
    </location>
</feature>
<gene>
    <name evidence="8" type="ORF">BD626DRAFT_238317</name>
</gene>
<dbReference type="Pfam" id="PF00076">
    <property type="entry name" value="RRM_1"/>
    <property type="match status" value="1"/>
</dbReference>
<dbReference type="Proteomes" id="UP000320762">
    <property type="component" value="Unassembled WGS sequence"/>
</dbReference>
<reference evidence="8 9" key="1">
    <citation type="journal article" date="2019" name="New Phytol.">
        <title>Comparative genomics reveals unique wood-decay strategies and fruiting body development in the Schizophyllaceae.</title>
        <authorList>
            <person name="Almasi E."/>
            <person name="Sahu N."/>
            <person name="Krizsan K."/>
            <person name="Balint B."/>
            <person name="Kovacs G.M."/>
            <person name="Kiss B."/>
            <person name="Cseklye J."/>
            <person name="Drula E."/>
            <person name="Henrissat B."/>
            <person name="Nagy I."/>
            <person name="Chovatia M."/>
            <person name="Adam C."/>
            <person name="LaButti K."/>
            <person name="Lipzen A."/>
            <person name="Riley R."/>
            <person name="Grigoriev I.V."/>
            <person name="Nagy L.G."/>
        </authorList>
    </citation>
    <scope>NUCLEOTIDE SEQUENCE [LARGE SCALE GENOMIC DNA]</scope>
    <source>
        <strain evidence="8 9">NL-1724</strain>
    </source>
</reference>
<organism evidence="8 9">
    <name type="scientific">Schizophyllum amplum</name>
    <dbReference type="NCBI Taxonomy" id="97359"/>
    <lineage>
        <taxon>Eukaryota</taxon>
        <taxon>Fungi</taxon>
        <taxon>Dikarya</taxon>
        <taxon>Basidiomycota</taxon>
        <taxon>Agaricomycotina</taxon>
        <taxon>Agaricomycetes</taxon>
        <taxon>Agaricomycetidae</taxon>
        <taxon>Agaricales</taxon>
        <taxon>Schizophyllaceae</taxon>
        <taxon>Schizophyllum</taxon>
    </lineage>
</organism>
<dbReference type="GO" id="GO:0005685">
    <property type="term" value="C:U1 snRNP"/>
    <property type="evidence" value="ECO:0007669"/>
    <property type="project" value="TreeGrafter"/>
</dbReference>
<name>A0A550CJM9_9AGAR</name>
<feature type="region of interest" description="Disordered" evidence="6">
    <location>
        <begin position="50"/>
        <end position="106"/>
    </location>
</feature>
<feature type="compositionally biased region" description="Basic and acidic residues" evidence="6">
    <location>
        <begin position="50"/>
        <end position="60"/>
    </location>
</feature>
<feature type="compositionally biased region" description="Basic and acidic residues" evidence="6">
    <location>
        <begin position="74"/>
        <end position="104"/>
    </location>
</feature>
<dbReference type="GO" id="GO:0003729">
    <property type="term" value="F:mRNA binding"/>
    <property type="evidence" value="ECO:0007669"/>
    <property type="project" value="TreeGrafter"/>
</dbReference>
<dbReference type="Gene3D" id="3.30.70.330">
    <property type="match status" value="1"/>
</dbReference>
<protein>
    <recommendedName>
        <fullName evidence="7">RRM domain-containing protein</fullName>
    </recommendedName>
</protein>
<sequence length="391" mass="41194">MPGTHLLPPNLLKLFSPRPPLPYHRPLDRDIDRIRPKNVHGVAEILQRLRVEEAEKPHDENMEEGEEPNFTLAEEVKRQIRREERKKKKTEDFKRAKDTYKPADDPEAVGDPYKTLFISRLHKNATESDLRREFESYGMIERVRIVRDKQGRSRGYAFVVYERERDMKTAYKESDGLVIMGKRILVDVERGRTVRGWKPRRLGGGLGGRPKKVEVAAPVFAPPARGGFRGGFGGGGGSFRGGGDRGGFRGRGGGGGGFRGGGGGGGFRDDGPPRSSDSGYGGRGGGGGRGGFRGRDDGGFRGGRGGGIGYGGGGGFGGPPDGFGGPPSNGPPAGYGGGPPGGGFGGGGGYAPPNGGAPGGYGPPGGGFGGGGFKREAPGGFDDRDAKRPRY</sequence>
<evidence type="ECO:0000256" key="6">
    <source>
        <dbReference type="SAM" id="MobiDB-lite"/>
    </source>
</evidence>
<feature type="region of interest" description="Disordered" evidence="6">
    <location>
        <begin position="1"/>
        <end position="28"/>
    </location>
</feature>
<feature type="compositionally biased region" description="Gly residues" evidence="6">
    <location>
        <begin position="300"/>
        <end position="372"/>
    </location>
</feature>
<keyword evidence="9" id="KW-1185">Reference proteome</keyword>
<feature type="region of interest" description="Disordered" evidence="6">
    <location>
        <begin position="231"/>
        <end position="391"/>
    </location>
</feature>
<dbReference type="InterPro" id="IPR034143">
    <property type="entry name" value="snRNP70_RRM"/>
</dbReference>
<dbReference type="PANTHER" id="PTHR13952:SF5">
    <property type="entry name" value="U1 SMALL NUCLEAR RIBONUCLEOPROTEIN 70 KDA"/>
    <property type="match status" value="1"/>
</dbReference>
<feature type="compositionally biased region" description="Basic and acidic residues" evidence="6">
    <location>
        <begin position="373"/>
        <end position="391"/>
    </location>
</feature>
<dbReference type="InterPro" id="IPR051183">
    <property type="entry name" value="U1_U11-U12_snRNP_70-35kDa"/>
</dbReference>
<dbReference type="InterPro" id="IPR012677">
    <property type="entry name" value="Nucleotide-bd_a/b_plait_sf"/>
</dbReference>
<evidence type="ECO:0000256" key="1">
    <source>
        <dbReference type="ARBA" id="ARBA00004123"/>
    </source>
</evidence>
<dbReference type="PROSITE" id="PS50102">
    <property type="entry name" value="RRM"/>
    <property type="match status" value="1"/>
</dbReference>
<dbReference type="InterPro" id="IPR022023">
    <property type="entry name" value="U1snRNP70_N"/>
</dbReference>
<dbReference type="InterPro" id="IPR035979">
    <property type="entry name" value="RBD_domain_sf"/>
</dbReference>
<dbReference type="OrthoDB" id="4207594at2759"/>
<dbReference type="CDD" id="cd12236">
    <property type="entry name" value="RRM_snRNP70"/>
    <property type="match status" value="1"/>
</dbReference>
<dbReference type="SUPFAM" id="SSF54928">
    <property type="entry name" value="RNA-binding domain, RBD"/>
    <property type="match status" value="1"/>
</dbReference>
<dbReference type="EMBL" id="VDMD01000006">
    <property type="protein sequence ID" value="TRM64977.1"/>
    <property type="molecule type" value="Genomic_DNA"/>
</dbReference>
<evidence type="ECO:0000256" key="5">
    <source>
        <dbReference type="PROSITE-ProRule" id="PRU00176"/>
    </source>
</evidence>
<keyword evidence="2 5" id="KW-0694">RNA-binding</keyword>
<feature type="compositionally biased region" description="Gly residues" evidence="6">
    <location>
        <begin position="279"/>
        <end position="291"/>
    </location>
</feature>
<evidence type="ECO:0000313" key="9">
    <source>
        <dbReference type="Proteomes" id="UP000320762"/>
    </source>
</evidence>
<dbReference type="GO" id="GO:0000398">
    <property type="term" value="P:mRNA splicing, via spliceosome"/>
    <property type="evidence" value="ECO:0007669"/>
    <property type="project" value="TreeGrafter"/>
</dbReference>
<accession>A0A550CJM9</accession>
<comment type="caution">
    <text evidence="8">The sequence shown here is derived from an EMBL/GenBank/DDBJ whole genome shotgun (WGS) entry which is preliminary data.</text>
</comment>
<dbReference type="SMART" id="SM00360">
    <property type="entry name" value="RRM"/>
    <property type="match status" value="1"/>
</dbReference>
<dbReference type="AlphaFoldDB" id="A0A550CJM9"/>